<protein>
    <submittedName>
        <fullName evidence="8">FtsK-like domain-containing protein</fullName>
    </submittedName>
</protein>
<sequence length="1305" mass="144901">MRQSSPKPLPRHRLEKIVSGLRTRYSSSAQTTAEEIEHQQQTLASFQERTQAELTALETRTHDHRDRSTTQWDEEIHAGWDAAELRAYRAVHDTARKETALRKTADTQTADTKAEAKSRKVDIEQRFQKAREAPLTRFKNLQTAIAHRLHELSEIEREAENALAQRSIRLPDITLDPLPQPEITSSKVGFDLLTDAVTEARQYCNRIASHPLSKFVESGWWLLICALLFLVVTGGLMGSGLLLLVPAVLAGAGTAIFFVVGGFMGVRPLLKRNAAAEYPKVMRLTKLSEFLAAETERHAAHERDKEIDRLTTKRDEQFAQVRLWRQQNILQLQDKLTRELEKLKQFANQEKQAASTQLVTSETEADVKYRELQAQEALAARQEEAEIRQTAAQQHAEISQRINQLQRGGAMRLQTATEKAVKFVSLSKQWASEHFPTWNTLAEDLEHWPAPLSVPQLPLGILEIQQVMPDGVGSILQQAHPTAPVLFSPLDDGFLVIHGAPTEPAVRQLVRSLVLRTLTSLPPGNVNLTVIDPPGLGQDFGWLMHLGDFDPQLVSHRVWTQPSHISQQIATLSLAAEDIIQQSLRNQYANIAEYNADAGALAEPYRMLVWSSLPAGLEDNSWKNLQSIIDTGARCGIIPILIVDPNSTWSTPDQRDFLMRRGLHLQYDPERKAFSVKGDSNLALPLQIPTTATEEETQKIIGEVGRRALVSSRVEVPLDRMVPAHDAWWQGDSSHSLEIPIGQSGVGRTHSLKLGIGTAQHAIIAGKTGSGKSSLLHAMITSAILKYSPERLRLVLLDFKKGVEFQVYAEAAIAHADIIGIESHREFGLSSLEYIDDCMQRRGEAFRKVGAQDVASWNALHPDHPMPRMLLVIDEFQELFVEDDKLSSQASLILDRIVRQGRSFGVHAVLSSQTLAGSYSLPRTTLGQMAVRIALQCDPSDAQIIFADDNPAASRLKTPGQAVYNDAGGRVEGNQPMQIGWMPKQKQVEWFHQLDRGYRNGDFSTNRLGRTVIYDGNRAATWDDNNAELAITQSIESVNPDATWCIVGESVAIHPAVTFPLTRQAGRNVLIVGGDDSQAAAVLDVLTSSFVRGARRASPNTPAQVYVVQGAKPTDAKALTLPKKWQALDCELRVVDTRGVDELLKELHAELQSRIASGTSEGDEPADAPSILVELIQIGRLRTLKRDDDFGMGGFGESELTPEKHLEELLRDGPSHGMHLVLWAESQSTAARWVSRASMREIEIRLLMQMSANDSTNLVDSVAASKLGEHVMLLYDEATGQEERFRPFATESLVDLVKWSASLDE</sequence>
<accession>A0A518G6S5</accession>
<feature type="transmembrane region" description="Helical" evidence="6">
    <location>
        <begin position="243"/>
        <end position="266"/>
    </location>
</feature>
<dbReference type="PROSITE" id="PS50901">
    <property type="entry name" value="FTSK"/>
    <property type="match status" value="1"/>
</dbReference>
<feature type="domain" description="FtsK" evidence="7">
    <location>
        <begin position="749"/>
        <end position="944"/>
    </location>
</feature>
<reference evidence="8 9" key="1">
    <citation type="submission" date="2019-02" db="EMBL/GenBank/DDBJ databases">
        <title>Deep-cultivation of Planctomycetes and their phenomic and genomic characterization uncovers novel biology.</title>
        <authorList>
            <person name="Wiegand S."/>
            <person name="Jogler M."/>
            <person name="Boedeker C."/>
            <person name="Pinto D."/>
            <person name="Vollmers J."/>
            <person name="Rivas-Marin E."/>
            <person name="Kohn T."/>
            <person name="Peeters S.H."/>
            <person name="Heuer A."/>
            <person name="Rast P."/>
            <person name="Oberbeckmann S."/>
            <person name="Bunk B."/>
            <person name="Jeske O."/>
            <person name="Meyerdierks A."/>
            <person name="Storesund J.E."/>
            <person name="Kallscheuer N."/>
            <person name="Luecker S."/>
            <person name="Lage O.M."/>
            <person name="Pohl T."/>
            <person name="Merkel B.J."/>
            <person name="Hornburger P."/>
            <person name="Mueller R.-W."/>
            <person name="Bruemmer F."/>
            <person name="Labrenz M."/>
            <person name="Spormann A.M."/>
            <person name="Op den Camp H."/>
            <person name="Overmann J."/>
            <person name="Amann R."/>
            <person name="Jetten M.S.M."/>
            <person name="Mascher T."/>
            <person name="Medema M.H."/>
            <person name="Devos D.P."/>
            <person name="Kaster A.-K."/>
            <person name="Ovreas L."/>
            <person name="Rohde M."/>
            <person name="Galperin M.Y."/>
            <person name="Jogler C."/>
        </authorList>
    </citation>
    <scope>NUCLEOTIDE SEQUENCE [LARGE SCALE GENOMIC DNA]</scope>
    <source>
        <strain evidence="8 9">Q31a</strain>
    </source>
</reference>
<keyword evidence="2 3" id="KW-0067">ATP-binding</keyword>
<name>A0A518G6S5_9BACT</name>
<keyword evidence="9" id="KW-1185">Reference proteome</keyword>
<evidence type="ECO:0000256" key="3">
    <source>
        <dbReference type="PROSITE-ProRule" id="PRU00289"/>
    </source>
</evidence>
<feature type="region of interest" description="Disordered" evidence="5">
    <location>
        <begin position="99"/>
        <end position="118"/>
    </location>
</feature>
<dbReference type="EMBL" id="CP036298">
    <property type="protein sequence ID" value="QDV24290.1"/>
    <property type="molecule type" value="Genomic_DNA"/>
</dbReference>
<evidence type="ECO:0000313" key="8">
    <source>
        <dbReference type="EMBL" id="QDV24290.1"/>
    </source>
</evidence>
<dbReference type="KEGG" id="ahel:Q31a_26060"/>
<evidence type="ECO:0000256" key="4">
    <source>
        <dbReference type="SAM" id="Coils"/>
    </source>
</evidence>
<dbReference type="PANTHER" id="PTHR22683">
    <property type="entry name" value="SPORULATION PROTEIN RELATED"/>
    <property type="match status" value="1"/>
</dbReference>
<evidence type="ECO:0000256" key="1">
    <source>
        <dbReference type="ARBA" id="ARBA00022741"/>
    </source>
</evidence>
<dbReference type="Pfam" id="PF01580">
    <property type="entry name" value="FtsK_SpoIIIE"/>
    <property type="match status" value="1"/>
</dbReference>
<dbReference type="InterPro" id="IPR050206">
    <property type="entry name" value="FtsK/SpoIIIE/SftA"/>
</dbReference>
<evidence type="ECO:0000313" key="9">
    <source>
        <dbReference type="Proteomes" id="UP000318017"/>
    </source>
</evidence>
<feature type="coiled-coil region" evidence="4">
    <location>
        <begin position="329"/>
        <end position="357"/>
    </location>
</feature>
<dbReference type="RefSeq" id="WP_197356760.1">
    <property type="nucleotide sequence ID" value="NZ_CP036298.1"/>
</dbReference>
<keyword evidence="6" id="KW-0812">Transmembrane</keyword>
<dbReference type="Proteomes" id="UP000318017">
    <property type="component" value="Chromosome"/>
</dbReference>
<evidence type="ECO:0000256" key="5">
    <source>
        <dbReference type="SAM" id="MobiDB-lite"/>
    </source>
</evidence>
<keyword evidence="1 3" id="KW-0547">Nucleotide-binding</keyword>
<gene>
    <name evidence="8" type="ORF">Q31a_26060</name>
</gene>
<proteinExistence type="predicted"/>
<organism evidence="8 9">
    <name type="scientific">Aureliella helgolandensis</name>
    <dbReference type="NCBI Taxonomy" id="2527968"/>
    <lineage>
        <taxon>Bacteria</taxon>
        <taxon>Pseudomonadati</taxon>
        <taxon>Planctomycetota</taxon>
        <taxon>Planctomycetia</taxon>
        <taxon>Pirellulales</taxon>
        <taxon>Pirellulaceae</taxon>
        <taxon>Aureliella</taxon>
    </lineage>
</organism>
<dbReference type="InterPro" id="IPR027417">
    <property type="entry name" value="P-loop_NTPase"/>
</dbReference>
<feature type="binding site" evidence="3">
    <location>
        <begin position="766"/>
        <end position="773"/>
    </location>
    <ligand>
        <name>ATP</name>
        <dbReference type="ChEBI" id="CHEBI:30616"/>
    </ligand>
</feature>
<dbReference type="InterPro" id="IPR002543">
    <property type="entry name" value="FtsK_dom"/>
</dbReference>
<keyword evidence="6" id="KW-1133">Transmembrane helix</keyword>
<dbReference type="Gene3D" id="3.40.50.300">
    <property type="entry name" value="P-loop containing nucleotide triphosphate hydrolases"/>
    <property type="match status" value="3"/>
</dbReference>
<evidence type="ECO:0000256" key="2">
    <source>
        <dbReference type="ARBA" id="ARBA00022840"/>
    </source>
</evidence>
<dbReference type="PANTHER" id="PTHR22683:SF41">
    <property type="entry name" value="DNA TRANSLOCASE FTSK"/>
    <property type="match status" value="1"/>
</dbReference>
<dbReference type="SUPFAM" id="SSF52540">
    <property type="entry name" value="P-loop containing nucleoside triphosphate hydrolases"/>
    <property type="match status" value="1"/>
</dbReference>
<feature type="transmembrane region" description="Helical" evidence="6">
    <location>
        <begin position="219"/>
        <end position="237"/>
    </location>
</feature>
<keyword evidence="4" id="KW-0175">Coiled coil</keyword>
<evidence type="ECO:0000259" key="7">
    <source>
        <dbReference type="PROSITE" id="PS50901"/>
    </source>
</evidence>
<evidence type="ECO:0000256" key="6">
    <source>
        <dbReference type="SAM" id="Phobius"/>
    </source>
</evidence>
<dbReference type="GO" id="GO:0003677">
    <property type="term" value="F:DNA binding"/>
    <property type="evidence" value="ECO:0007669"/>
    <property type="project" value="InterPro"/>
</dbReference>
<keyword evidence="6" id="KW-0472">Membrane</keyword>
<dbReference type="GO" id="GO:0005524">
    <property type="term" value="F:ATP binding"/>
    <property type="evidence" value="ECO:0007669"/>
    <property type="project" value="UniProtKB-UniRule"/>
</dbReference>